<comment type="caution">
    <text evidence="2">The sequence shown here is derived from an EMBL/GenBank/DDBJ whole genome shotgun (WGS) entry which is preliminary data.</text>
</comment>
<dbReference type="SUPFAM" id="SSF49777">
    <property type="entry name" value="PEBP-like"/>
    <property type="match status" value="1"/>
</dbReference>
<dbReference type="CDD" id="cd00865">
    <property type="entry name" value="PEBP_bact_arch"/>
    <property type="match status" value="1"/>
</dbReference>
<evidence type="ECO:0000256" key="1">
    <source>
        <dbReference type="SAM" id="MobiDB-lite"/>
    </source>
</evidence>
<organism evidence="2 3">
    <name type="scientific">Dyella humi</name>
    <dbReference type="NCBI Taxonomy" id="1770547"/>
    <lineage>
        <taxon>Bacteria</taxon>
        <taxon>Pseudomonadati</taxon>
        <taxon>Pseudomonadota</taxon>
        <taxon>Gammaproteobacteria</taxon>
        <taxon>Lysobacterales</taxon>
        <taxon>Rhodanobacteraceae</taxon>
        <taxon>Dyella</taxon>
    </lineage>
</organism>
<feature type="region of interest" description="Disordered" evidence="1">
    <location>
        <begin position="1"/>
        <end position="49"/>
    </location>
</feature>
<dbReference type="InterPro" id="IPR005247">
    <property type="entry name" value="YbhB_YbcL/LppC-like"/>
</dbReference>
<protein>
    <submittedName>
        <fullName evidence="2">YbhB/YbcL family Raf kinase inhibitor-like protein</fullName>
    </submittedName>
</protein>
<proteinExistence type="predicted"/>
<reference evidence="2 3" key="1">
    <citation type="submission" date="2020-10" db="EMBL/GenBank/DDBJ databases">
        <title>Phylogeny of dyella-like bacteria.</title>
        <authorList>
            <person name="Fu J."/>
        </authorList>
    </citation>
    <scope>NUCLEOTIDE SEQUENCE [LARGE SCALE GENOMIC DNA]</scope>
    <source>
        <strain evidence="2 3">DHG40</strain>
    </source>
</reference>
<name>A0ABW8IHY8_9GAMM</name>
<dbReference type="Proteomes" id="UP001620409">
    <property type="component" value="Unassembled WGS sequence"/>
</dbReference>
<dbReference type="InterPro" id="IPR036610">
    <property type="entry name" value="PEBP-like_sf"/>
</dbReference>
<dbReference type="NCBIfam" id="TIGR00481">
    <property type="entry name" value="YbhB/YbcL family Raf kinase inhibitor-like protein"/>
    <property type="match status" value="1"/>
</dbReference>
<evidence type="ECO:0000313" key="2">
    <source>
        <dbReference type="EMBL" id="MFK2854809.1"/>
    </source>
</evidence>
<keyword evidence="3" id="KW-1185">Reference proteome</keyword>
<dbReference type="Gene3D" id="3.90.280.10">
    <property type="entry name" value="PEBP-like"/>
    <property type="match status" value="1"/>
</dbReference>
<dbReference type="PANTHER" id="PTHR30289:SF1">
    <property type="entry name" value="PEBP (PHOSPHATIDYLETHANOLAMINE-BINDING PROTEIN) FAMILY PROTEIN"/>
    <property type="match status" value="1"/>
</dbReference>
<sequence length="168" mass="17425">MLYAGSGYASPPQASLHVSSSSFTDGGKMPSKLTCDGENLSPQIQLPSPPAGTKSFAIVMDDPDAPIAFAHWLVYGIPADTRELAEGASTASRRLDHAVEGVNSFGRTGYGGPCPPEGKPHHYVLRVYALDVMSALPTGASADQVNAAIQGHVLAEGRTTGLYARGGD</sequence>
<gene>
    <name evidence="2" type="ORF">ISP18_09430</name>
</gene>
<dbReference type="EMBL" id="JADIKI010000022">
    <property type="protein sequence ID" value="MFK2854809.1"/>
    <property type="molecule type" value="Genomic_DNA"/>
</dbReference>
<accession>A0ABW8IHY8</accession>
<dbReference type="Pfam" id="PF01161">
    <property type="entry name" value="PBP"/>
    <property type="match status" value="1"/>
</dbReference>
<feature type="compositionally biased region" description="Polar residues" evidence="1">
    <location>
        <begin position="12"/>
        <end position="24"/>
    </location>
</feature>
<keyword evidence="2" id="KW-0649">Protein kinase inhibitor</keyword>
<dbReference type="GO" id="GO:0004860">
    <property type="term" value="F:protein kinase inhibitor activity"/>
    <property type="evidence" value="ECO:0007669"/>
    <property type="project" value="UniProtKB-KW"/>
</dbReference>
<dbReference type="PANTHER" id="PTHR30289">
    <property type="entry name" value="UNCHARACTERIZED PROTEIN YBCL-RELATED"/>
    <property type="match status" value="1"/>
</dbReference>
<evidence type="ECO:0000313" key="3">
    <source>
        <dbReference type="Proteomes" id="UP001620409"/>
    </source>
</evidence>
<dbReference type="InterPro" id="IPR008914">
    <property type="entry name" value="PEBP"/>
</dbReference>